<comment type="caution">
    <text evidence="2">The sequence shown here is derived from an EMBL/GenBank/DDBJ whole genome shotgun (WGS) entry which is preliminary data.</text>
</comment>
<reference evidence="2" key="1">
    <citation type="submission" date="2014-01" db="EMBL/GenBank/DDBJ databases">
        <authorList>
            <person name="Brown-Elliot B."/>
            <person name="Wallace R."/>
            <person name="Lenaerts A."/>
            <person name="Ordway D."/>
            <person name="DeGroote M.A."/>
            <person name="Parker T."/>
            <person name="Sizemore C."/>
            <person name="Tallon L.J."/>
            <person name="Sadzewicz L.K."/>
            <person name="Sengamalay N."/>
            <person name="Fraser C.M."/>
            <person name="Hine E."/>
            <person name="Shefchek K.A."/>
            <person name="Das S.P."/>
            <person name="Tettelin H."/>
        </authorList>
    </citation>
    <scope>NUCLEOTIDE SEQUENCE [LARGE SCALE GENOMIC DNA]</scope>
    <source>
        <strain evidence="2">4042</strain>
    </source>
</reference>
<keyword evidence="2" id="KW-0326">Glycosidase</keyword>
<evidence type="ECO:0000313" key="2">
    <source>
        <dbReference type="EMBL" id="EUA78513.1"/>
    </source>
</evidence>
<feature type="compositionally biased region" description="Low complexity" evidence="1">
    <location>
        <begin position="58"/>
        <end position="80"/>
    </location>
</feature>
<sequence>MNPIYTGKDVSFIDTKQANRAAETTVLDAEKFAVFAGLLAARTTRRPRWPRRGCSWLTAPTTTPSPARSPTRSTSTCSPAGATRGNSAGQYETTRWRCCHRRSAAMS</sequence>
<accession>X8EES5</accession>
<feature type="region of interest" description="Disordered" evidence="1">
    <location>
        <begin position="50"/>
        <end position="93"/>
    </location>
</feature>
<name>X8EES5_MYCXE</name>
<protein>
    <submittedName>
        <fullName evidence="2">ALPHA-MANNOSIDASE domain protein</fullName>
        <ecNumber evidence="2">3.2.1.-</ecNumber>
    </submittedName>
</protein>
<dbReference type="PATRIC" id="fig|1299334.3.peg.253"/>
<dbReference type="EMBL" id="JAOB01000005">
    <property type="protein sequence ID" value="EUA78513.1"/>
    <property type="molecule type" value="Genomic_DNA"/>
</dbReference>
<gene>
    <name evidence="2" type="ORF">I553_3876</name>
</gene>
<feature type="compositionally biased region" description="Polar residues" evidence="1">
    <location>
        <begin position="84"/>
        <end position="93"/>
    </location>
</feature>
<keyword evidence="2" id="KW-0378">Hydrolase</keyword>
<dbReference type="AlphaFoldDB" id="X8EES5"/>
<organism evidence="2">
    <name type="scientific">Mycobacterium xenopi 4042</name>
    <dbReference type="NCBI Taxonomy" id="1299334"/>
    <lineage>
        <taxon>Bacteria</taxon>
        <taxon>Bacillati</taxon>
        <taxon>Actinomycetota</taxon>
        <taxon>Actinomycetes</taxon>
        <taxon>Mycobacteriales</taxon>
        <taxon>Mycobacteriaceae</taxon>
        <taxon>Mycobacterium</taxon>
    </lineage>
</organism>
<dbReference type="EC" id="3.2.1.-" evidence="2"/>
<evidence type="ECO:0000256" key="1">
    <source>
        <dbReference type="SAM" id="MobiDB-lite"/>
    </source>
</evidence>
<proteinExistence type="predicted"/>
<dbReference type="GO" id="GO:0016798">
    <property type="term" value="F:hydrolase activity, acting on glycosyl bonds"/>
    <property type="evidence" value="ECO:0007669"/>
    <property type="project" value="UniProtKB-KW"/>
</dbReference>